<protein>
    <submittedName>
        <fullName evidence="2">Uncharacterized protein</fullName>
    </submittedName>
</protein>
<evidence type="ECO:0000313" key="2">
    <source>
        <dbReference type="EMBL" id="KOB73671.1"/>
    </source>
</evidence>
<sequence length="126" mass="14913">MWFEPPVVCQWQEARQLWTINYVNDYKFNEENKGVLIVVTGVYVTVTWLCVGNSVRLKWIANATTPALKEHFNKPYSIMREAACDFFPDFDAHSHIEGSCNKEWVLERHNYHAMAFLSRSYNFQWS</sequence>
<gene>
    <name evidence="2" type="ORF">OBRU01_10666</name>
</gene>
<feature type="non-terminal residue" evidence="2">
    <location>
        <position position="126"/>
    </location>
</feature>
<proteinExistence type="predicted"/>
<dbReference type="GO" id="GO:0008017">
    <property type="term" value="F:microtubule binding"/>
    <property type="evidence" value="ECO:0007669"/>
    <property type="project" value="TreeGrafter"/>
</dbReference>
<dbReference type="PANTHER" id="PTHR20929">
    <property type="entry name" value="LUNG ADENOMA SUSCEPTIBILITY 1-RELATED"/>
    <property type="match status" value="1"/>
</dbReference>
<dbReference type="PANTHER" id="PTHR20929:SF11">
    <property type="entry name" value="DYNEIN AXONEMAL INTERMEDIATE CHAIN 7"/>
    <property type="match status" value="1"/>
</dbReference>
<evidence type="ECO:0000256" key="1">
    <source>
        <dbReference type="SAM" id="Phobius"/>
    </source>
</evidence>
<dbReference type="Proteomes" id="UP000037510">
    <property type="component" value="Unassembled WGS sequence"/>
</dbReference>
<feature type="transmembrane region" description="Helical" evidence="1">
    <location>
        <begin position="34"/>
        <end position="51"/>
    </location>
</feature>
<comment type="caution">
    <text evidence="2">The sequence shown here is derived from an EMBL/GenBank/DDBJ whole genome shotgun (WGS) entry which is preliminary data.</text>
</comment>
<dbReference type="AlphaFoldDB" id="A0A0L7LES2"/>
<evidence type="ECO:0000313" key="3">
    <source>
        <dbReference type="Proteomes" id="UP000037510"/>
    </source>
</evidence>
<keyword evidence="1" id="KW-1133">Transmembrane helix</keyword>
<dbReference type="GO" id="GO:0048487">
    <property type="term" value="F:beta-tubulin binding"/>
    <property type="evidence" value="ECO:0007669"/>
    <property type="project" value="TreeGrafter"/>
</dbReference>
<dbReference type="EMBL" id="JTDY01001518">
    <property type="protein sequence ID" value="KOB73671.1"/>
    <property type="molecule type" value="Genomic_DNA"/>
</dbReference>
<keyword evidence="1" id="KW-0472">Membrane</keyword>
<keyword evidence="3" id="KW-1185">Reference proteome</keyword>
<accession>A0A0L7LES2</accession>
<dbReference type="GO" id="GO:0005930">
    <property type="term" value="C:axoneme"/>
    <property type="evidence" value="ECO:0007669"/>
    <property type="project" value="TreeGrafter"/>
</dbReference>
<organism evidence="2 3">
    <name type="scientific">Operophtera brumata</name>
    <name type="common">Winter moth</name>
    <name type="synonym">Phalaena brumata</name>
    <dbReference type="NCBI Taxonomy" id="104452"/>
    <lineage>
        <taxon>Eukaryota</taxon>
        <taxon>Metazoa</taxon>
        <taxon>Ecdysozoa</taxon>
        <taxon>Arthropoda</taxon>
        <taxon>Hexapoda</taxon>
        <taxon>Insecta</taxon>
        <taxon>Pterygota</taxon>
        <taxon>Neoptera</taxon>
        <taxon>Endopterygota</taxon>
        <taxon>Lepidoptera</taxon>
        <taxon>Glossata</taxon>
        <taxon>Ditrysia</taxon>
        <taxon>Geometroidea</taxon>
        <taxon>Geometridae</taxon>
        <taxon>Larentiinae</taxon>
        <taxon>Operophtera</taxon>
    </lineage>
</organism>
<keyword evidence="1" id="KW-0812">Transmembrane</keyword>
<name>A0A0L7LES2_OPEBR</name>
<dbReference type="InterPro" id="IPR023247">
    <property type="entry name" value="IC97/Dnai7-like"/>
</dbReference>
<reference evidence="2 3" key="1">
    <citation type="journal article" date="2015" name="Genome Biol. Evol.">
        <title>The genome of winter moth (Operophtera brumata) provides a genomic perspective on sexual dimorphism and phenology.</title>
        <authorList>
            <person name="Derks M.F."/>
            <person name="Smit S."/>
            <person name="Salis L."/>
            <person name="Schijlen E."/>
            <person name="Bossers A."/>
            <person name="Mateman C."/>
            <person name="Pijl A.S."/>
            <person name="de Ridder D."/>
            <person name="Groenen M.A."/>
            <person name="Visser M.E."/>
            <person name="Megens H.J."/>
        </authorList>
    </citation>
    <scope>NUCLEOTIDE SEQUENCE [LARGE SCALE GENOMIC DNA]</scope>
    <source>
        <strain evidence="2">WM2013NL</strain>
        <tissue evidence="2">Head and thorax</tissue>
    </source>
</reference>
<dbReference type="STRING" id="104452.A0A0L7LES2"/>